<evidence type="ECO:0000256" key="19">
    <source>
        <dbReference type="HAMAP-Rule" id="MF_00719"/>
    </source>
</evidence>
<dbReference type="GO" id="GO:0009236">
    <property type="term" value="P:cobalamin biosynthetic process"/>
    <property type="evidence" value="ECO:0007669"/>
    <property type="project" value="UniProtKB-UniRule"/>
</dbReference>
<evidence type="ECO:0000256" key="14">
    <source>
        <dbReference type="ARBA" id="ARBA00025228"/>
    </source>
</evidence>
<dbReference type="GO" id="GO:0005886">
    <property type="term" value="C:plasma membrane"/>
    <property type="evidence" value="ECO:0007669"/>
    <property type="project" value="UniProtKB-SubCell"/>
</dbReference>
<comment type="catalytic activity">
    <reaction evidence="18 19">
        <text>alpha-ribazole 5'-phosphate + adenosylcob(III)inamide-GDP = adenosylcob(III)alamin 5'-phosphate + GMP + H(+)</text>
        <dbReference type="Rhea" id="RHEA:23560"/>
        <dbReference type="ChEBI" id="CHEBI:15378"/>
        <dbReference type="ChEBI" id="CHEBI:57918"/>
        <dbReference type="ChEBI" id="CHEBI:58115"/>
        <dbReference type="ChEBI" id="CHEBI:60487"/>
        <dbReference type="ChEBI" id="CHEBI:60493"/>
        <dbReference type="EC" id="2.7.8.26"/>
    </reaction>
</comment>
<sequence>MTNRDTASLALADLAAAFSLLTRLPVPASQGAPSPRAAWAWPVAGAAVGALAALATSAALALSLPAGVAAALALLVAALLTGGLHEDGLADTADGLMGGQTRERRLEIMKDSRIGSYGTLALLLVTLIRWSALTALVSTGHHWAALIAAGALSRAPMAVLIATLPNARGTGLSHLTGRPPRGAVIGALTIAATFALLATGATLIPMLLAAAGTTAAIAHAARKRIGGQTGDILGASQQLAEAAALSLAAASLG</sequence>
<feature type="transmembrane region" description="Helical" evidence="19">
    <location>
        <begin position="114"/>
        <end position="137"/>
    </location>
</feature>
<keyword evidence="10 19" id="KW-0812">Transmembrane</keyword>
<evidence type="ECO:0000256" key="13">
    <source>
        <dbReference type="ARBA" id="ARBA00023136"/>
    </source>
</evidence>
<evidence type="ECO:0000256" key="1">
    <source>
        <dbReference type="ARBA" id="ARBA00001946"/>
    </source>
</evidence>
<evidence type="ECO:0000256" key="3">
    <source>
        <dbReference type="ARBA" id="ARBA00004663"/>
    </source>
</evidence>
<comment type="catalytic activity">
    <reaction evidence="17 19">
        <text>alpha-ribazole + adenosylcob(III)inamide-GDP = adenosylcob(III)alamin + GMP + H(+)</text>
        <dbReference type="Rhea" id="RHEA:16049"/>
        <dbReference type="ChEBI" id="CHEBI:10329"/>
        <dbReference type="ChEBI" id="CHEBI:15378"/>
        <dbReference type="ChEBI" id="CHEBI:18408"/>
        <dbReference type="ChEBI" id="CHEBI:58115"/>
        <dbReference type="ChEBI" id="CHEBI:60487"/>
        <dbReference type="EC" id="2.7.8.26"/>
    </reaction>
</comment>
<comment type="function">
    <text evidence="14 19">Joins adenosylcobinamide-GDP and alpha-ribazole to generate adenosylcobalamin (Ado-cobalamin). Also synthesizes adenosylcobalamin 5'-phosphate from adenosylcobinamide-GDP and alpha-ribazole 5'-phosphate.</text>
</comment>
<dbReference type="NCBIfam" id="TIGR00317">
    <property type="entry name" value="cobS"/>
    <property type="match status" value="1"/>
</dbReference>
<dbReference type="HAMAP" id="MF_00719">
    <property type="entry name" value="CobS"/>
    <property type="match status" value="1"/>
</dbReference>
<evidence type="ECO:0000256" key="17">
    <source>
        <dbReference type="ARBA" id="ARBA00048623"/>
    </source>
</evidence>
<gene>
    <name evidence="19 20" type="primary">cobS</name>
    <name evidence="20" type="ORF">G5V65_03080</name>
</gene>
<evidence type="ECO:0000256" key="12">
    <source>
        <dbReference type="ARBA" id="ARBA00022989"/>
    </source>
</evidence>
<comment type="pathway">
    <text evidence="3 19">Cofactor biosynthesis; adenosylcobalamin biosynthesis; adenosylcobalamin from cob(II)yrinate a,c-diamide: step 7/7.</text>
</comment>
<evidence type="ECO:0000313" key="20">
    <source>
        <dbReference type="EMBL" id="NGQ89867.1"/>
    </source>
</evidence>
<evidence type="ECO:0000256" key="15">
    <source>
        <dbReference type="ARBA" id="ARBA00032605"/>
    </source>
</evidence>
<evidence type="ECO:0000256" key="7">
    <source>
        <dbReference type="ARBA" id="ARBA00022475"/>
    </source>
</evidence>
<dbReference type="PANTHER" id="PTHR34148">
    <property type="entry name" value="ADENOSYLCOBINAMIDE-GDP RIBAZOLETRANSFERASE"/>
    <property type="match status" value="1"/>
</dbReference>
<name>A0A6M1TPD9_9RHOB</name>
<feature type="transmembrane region" description="Helical" evidence="19">
    <location>
        <begin position="50"/>
        <end position="80"/>
    </location>
</feature>
<dbReference type="Proteomes" id="UP000474758">
    <property type="component" value="Unassembled WGS sequence"/>
</dbReference>
<evidence type="ECO:0000256" key="8">
    <source>
        <dbReference type="ARBA" id="ARBA00022573"/>
    </source>
</evidence>
<organism evidence="20 21">
    <name type="scientific">Paragemmobacter kunshanensis</name>
    <dbReference type="NCBI Taxonomy" id="2583234"/>
    <lineage>
        <taxon>Bacteria</taxon>
        <taxon>Pseudomonadati</taxon>
        <taxon>Pseudomonadota</taxon>
        <taxon>Alphaproteobacteria</taxon>
        <taxon>Rhodobacterales</taxon>
        <taxon>Paracoccaceae</taxon>
        <taxon>Paragemmobacter</taxon>
    </lineage>
</organism>
<dbReference type="EMBL" id="JAALFE010000002">
    <property type="protein sequence ID" value="NGQ89867.1"/>
    <property type="molecule type" value="Genomic_DNA"/>
</dbReference>
<evidence type="ECO:0000256" key="6">
    <source>
        <dbReference type="ARBA" id="ARBA00015850"/>
    </source>
</evidence>
<protein>
    <recommendedName>
        <fullName evidence="6 19">Adenosylcobinamide-GDP ribazoletransferase</fullName>
        <ecNumber evidence="5 19">2.7.8.26</ecNumber>
    </recommendedName>
    <alternativeName>
        <fullName evidence="16 19">Cobalamin synthase</fullName>
    </alternativeName>
    <alternativeName>
        <fullName evidence="15 19">Cobalamin-5'-phosphate synthase</fullName>
    </alternativeName>
</protein>
<keyword evidence="8 19" id="KW-0169">Cobalamin biosynthesis</keyword>
<comment type="subcellular location">
    <subcellularLocation>
        <location evidence="2 19">Cell membrane</location>
        <topology evidence="2 19">Multi-pass membrane protein</topology>
    </subcellularLocation>
</comment>
<dbReference type="AlphaFoldDB" id="A0A6M1TPD9"/>
<keyword evidence="21" id="KW-1185">Reference proteome</keyword>
<keyword evidence="9 19" id="KW-0808">Transferase</keyword>
<accession>A0A6M1TPD9</accession>
<dbReference type="RefSeq" id="WP_165046978.1">
    <property type="nucleotide sequence ID" value="NZ_JAALFE010000002.1"/>
</dbReference>
<evidence type="ECO:0000256" key="16">
    <source>
        <dbReference type="ARBA" id="ARBA00032853"/>
    </source>
</evidence>
<dbReference type="Pfam" id="PF02654">
    <property type="entry name" value="CobS"/>
    <property type="match status" value="1"/>
</dbReference>
<dbReference type="InterPro" id="IPR003805">
    <property type="entry name" value="CobS"/>
</dbReference>
<dbReference type="GO" id="GO:0008818">
    <property type="term" value="F:cobalamin 5'-phosphate synthase activity"/>
    <property type="evidence" value="ECO:0007669"/>
    <property type="project" value="UniProtKB-UniRule"/>
</dbReference>
<comment type="similarity">
    <text evidence="4 19">Belongs to the CobS family.</text>
</comment>
<proteinExistence type="inferred from homology"/>
<dbReference type="PANTHER" id="PTHR34148:SF1">
    <property type="entry name" value="ADENOSYLCOBINAMIDE-GDP RIBAZOLETRANSFERASE"/>
    <property type="match status" value="1"/>
</dbReference>
<evidence type="ECO:0000313" key="21">
    <source>
        <dbReference type="Proteomes" id="UP000474758"/>
    </source>
</evidence>
<dbReference type="GO" id="GO:0051073">
    <property type="term" value="F:adenosylcobinamide-GDP ribazoletransferase activity"/>
    <property type="evidence" value="ECO:0007669"/>
    <property type="project" value="UniProtKB-UniRule"/>
</dbReference>
<evidence type="ECO:0000256" key="10">
    <source>
        <dbReference type="ARBA" id="ARBA00022692"/>
    </source>
</evidence>
<keyword evidence="7 19" id="KW-1003">Cell membrane</keyword>
<reference evidence="20 21" key="1">
    <citation type="submission" date="2020-02" db="EMBL/GenBank/DDBJ databases">
        <title>Rhodobacter translucens sp. nov., a novel bacterium isolated from activated sludge.</title>
        <authorList>
            <person name="Liu J."/>
        </authorList>
    </citation>
    <scope>NUCLEOTIDE SEQUENCE [LARGE SCALE GENOMIC DNA]</scope>
    <source>
        <strain evidence="20 21">HX-7-19</strain>
    </source>
</reference>
<evidence type="ECO:0000256" key="5">
    <source>
        <dbReference type="ARBA" id="ARBA00013200"/>
    </source>
</evidence>
<keyword evidence="12 19" id="KW-1133">Transmembrane helix</keyword>
<dbReference type="UniPathway" id="UPA00148">
    <property type="reaction ID" value="UER00238"/>
</dbReference>
<comment type="caution">
    <text evidence="20">The sequence shown here is derived from an EMBL/GenBank/DDBJ whole genome shotgun (WGS) entry which is preliminary data.</text>
</comment>
<evidence type="ECO:0000256" key="4">
    <source>
        <dbReference type="ARBA" id="ARBA00010561"/>
    </source>
</evidence>
<feature type="transmembrane region" description="Helical" evidence="19">
    <location>
        <begin position="143"/>
        <end position="164"/>
    </location>
</feature>
<feature type="transmembrane region" description="Helical" evidence="19">
    <location>
        <begin position="184"/>
        <end position="208"/>
    </location>
</feature>
<evidence type="ECO:0000256" key="2">
    <source>
        <dbReference type="ARBA" id="ARBA00004651"/>
    </source>
</evidence>
<keyword evidence="13 19" id="KW-0472">Membrane</keyword>
<evidence type="ECO:0000256" key="18">
    <source>
        <dbReference type="ARBA" id="ARBA00049504"/>
    </source>
</evidence>
<evidence type="ECO:0000256" key="11">
    <source>
        <dbReference type="ARBA" id="ARBA00022842"/>
    </source>
</evidence>
<dbReference type="EC" id="2.7.8.26" evidence="5 19"/>
<comment type="cofactor">
    <cofactor evidence="1 19">
        <name>Mg(2+)</name>
        <dbReference type="ChEBI" id="CHEBI:18420"/>
    </cofactor>
</comment>
<keyword evidence="11 19" id="KW-0460">Magnesium</keyword>
<evidence type="ECO:0000256" key="9">
    <source>
        <dbReference type="ARBA" id="ARBA00022679"/>
    </source>
</evidence>